<dbReference type="Proteomes" id="UP000032309">
    <property type="component" value="Unassembled WGS sequence"/>
</dbReference>
<evidence type="ECO:0000313" key="1">
    <source>
        <dbReference type="EMBL" id="GAN31945.1"/>
    </source>
</evidence>
<protein>
    <submittedName>
        <fullName evidence="1">Cobalamin biosynthesis protein</fullName>
    </submittedName>
</protein>
<reference evidence="2" key="1">
    <citation type="journal article" date="2015" name="Genome Announc.">
        <title>Draft Genome Sequence of an Anaerobic Ammonium-Oxidizing Bacterium, "Candidatus Brocadia sinica".</title>
        <authorList>
            <person name="Oshiki M."/>
            <person name="Shinyako-Hata K."/>
            <person name="Satoh H."/>
            <person name="Okabe S."/>
        </authorList>
    </citation>
    <scope>NUCLEOTIDE SEQUENCE [LARGE SCALE GENOMIC DNA]</scope>
    <source>
        <strain evidence="2">JPN1</strain>
    </source>
</reference>
<proteinExistence type="predicted"/>
<name>A0ABQ0JTA9_9BACT</name>
<evidence type="ECO:0000313" key="2">
    <source>
        <dbReference type="Proteomes" id="UP000032309"/>
    </source>
</evidence>
<dbReference type="RefSeq" id="WP_052561968.1">
    <property type="nucleotide sequence ID" value="NZ_BAFN01000001.1"/>
</dbReference>
<dbReference type="EMBL" id="BAFN01000001">
    <property type="protein sequence ID" value="GAN31945.1"/>
    <property type="molecule type" value="Genomic_DNA"/>
</dbReference>
<keyword evidence="2" id="KW-1185">Reference proteome</keyword>
<sequence>MEAKLKELKTAWDVFRDTRDNEVIPNFFAGKVAKAKAVGGGIQKERFAKISSMVDELLTMT</sequence>
<gene>
    <name evidence="1" type="ORF">BROSI_A0449</name>
</gene>
<comment type="caution">
    <text evidence="1">The sequence shown here is derived from an EMBL/GenBank/DDBJ whole genome shotgun (WGS) entry which is preliminary data.</text>
</comment>
<organism evidence="1 2">
    <name type="scientific">Candidatus Brocadia sinica JPN1</name>
    <dbReference type="NCBI Taxonomy" id="1197129"/>
    <lineage>
        <taxon>Bacteria</taxon>
        <taxon>Pseudomonadati</taxon>
        <taxon>Planctomycetota</taxon>
        <taxon>Candidatus Brocadiia</taxon>
        <taxon>Candidatus Brocadiales</taxon>
        <taxon>Candidatus Brocadiaceae</taxon>
        <taxon>Candidatus Brocadia</taxon>
    </lineage>
</organism>
<accession>A0ABQ0JTA9</accession>